<dbReference type="Gene3D" id="3.30.720.50">
    <property type="match status" value="1"/>
</dbReference>
<comment type="pathway">
    <text evidence="11">Protein modification; protein ubiquitination.</text>
</comment>
<evidence type="ECO:0000256" key="7">
    <source>
        <dbReference type="ARBA" id="ARBA00022771"/>
    </source>
</evidence>
<accession>A0A5S6R5U3</accession>
<evidence type="ECO:0000256" key="9">
    <source>
        <dbReference type="ARBA" id="ARBA00022833"/>
    </source>
</evidence>
<name>A0A5S6R5U3_TRIMR</name>
<proteinExistence type="predicted"/>
<comment type="catalytic activity">
    <reaction evidence="1 11">
        <text>S-ubiquitinyl-[E2 ubiquitin-conjugating enzyme]-L-cysteine + [acceptor protein]-L-lysine = [E2 ubiquitin-conjugating enzyme]-L-cysteine + N(6)-ubiquitinyl-[acceptor protein]-L-lysine.</text>
        <dbReference type="EC" id="2.3.2.27"/>
    </reaction>
</comment>
<dbReference type="WBParaSite" id="TMUE_3000014803.2">
    <property type="protein sequence ID" value="TMUE_3000014803.2"/>
    <property type="gene ID" value="WBGene00294141"/>
</dbReference>
<dbReference type="GO" id="GO:0072572">
    <property type="term" value="F:poly-ADP-D-ribose binding"/>
    <property type="evidence" value="ECO:0007669"/>
    <property type="project" value="UniProtKB-UniRule"/>
</dbReference>
<comment type="subcellular location">
    <subcellularLocation>
        <location evidence="2 11">Cytoplasm</location>
        <location evidence="2 11">Cytosol</location>
    </subcellularLocation>
</comment>
<dbReference type="STRING" id="70415.A0A5S6R5U3"/>
<dbReference type="PROSITE" id="PS00518">
    <property type="entry name" value="ZF_RING_1"/>
    <property type="match status" value="1"/>
</dbReference>
<keyword evidence="8 11" id="KW-0833">Ubl conjugation pathway</keyword>
<dbReference type="PANTHER" id="PTHR13417">
    <property type="entry name" value="E3 UBIQUITIN-PROTEIN LIGASE RNF146"/>
    <property type="match status" value="1"/>
</dbReference>
<dbReference type="InterPro" id="IPR044110">
    <property type="entry name" value="RING-HC_RNF146"/>
</dbReference>
<feature type="domain" description="WWE" evidence="13">
    <location>
        <begin position="84"/>
        <end position="160"/>
    </location>
</feature>
<dbReference type="Gene3D" id="3.30.40.10">
    <property type="entry name" value="Zinc/RING finger domain, C3HC4 (zinc finger)"/>
    <property type="match status" value="1"/>
</dbReference>
<dbReference type="GO" id="GO:0005634">
    <property type="term" value="C:nucleus"/>
    <property type="evidence" value="ECO:0007669"/>
    <property type="project" value="TreeGrafter"/>
</dbReference>
<dbReference type="InterPro" id="IPR004170">
    <property type="entry name" value="WWE_dom"/>
</dbReference>
<dbReference type="InterPro" id="IPR037197">
    <property type="entry name" value="WWE_dom_sf"/>
</dbReference>
<sequence length="190" mass="20950">MDYCRSSVEQGAETPNSETLTCPICLSPCSFPAVLPCTHKFCFLCIKGAAVACGFKCPMCRSRLPTNFLTEPTFYHQSGSTSSSAEIPREEGDTAMVWFYEGHGGWWRYDAGSNRQLETAYGERRERIELLIAGQIYVVNFVDMEQYPRAHPGRKRKIKRDAIGSTSKGIAGVKLPAGSGARADHPQNCG</sequence>
<evidence type="ECO:0000313" key="15">
    <source>
        <dbReference type="WBParaSite" id="TMUE_3000014803.1"/>
    </source>
</evidence>
<keyword evidence="5" id="KW-0879">Wnt signaling pathway</keyword>
<reference evidence="14" key="2">
    <citation type="submission" date="2014-03" db="EMBL/GenBank/DDBJ databases">
        <title>The whipworm genome and dual-species transcriptomics of an intimate host-pathogen interaction.</title>
        <authorList>
            <person name="Foth B.J."/>
            <person name="Tsai I.J."/>
            <person name="Reid A.J."/>
            <person name="Bancroft A.J."/>
            <person name="Nichol S."/>
            <person name="Tracey A."/>
            <person name="Holroyd N."/>
            <person name="Cotton J.A."/>
            <person name="Stanley E.J."/>
            <person name="Zarowiecki M."/>
            <person name="Liu J.Z."/>
            <person name="Huckvale T."/>
            <person name="Cooper P.J."/>
            <person name="Grencis R.K."/>
            <person name="Berriman M."/>
        </authorList>
    </citation>
    <scope>NUCLEOTIDE SEQUENCE [LARGE SCALE GENOMIC DNA]</scope>
    <source>
        <strain evidence="14">Edinburgh</strain>
    </source>
</reference>
<protein>
    <recommendedName>
        <fullName evidence="11">E3 ubiquitin-protein ligase</fullName>
        <ecNumber evidence="11">2.3.2.27</ecNumber>
    </recommendedName>
</protein>
<dbReference type="PANTHER" id="PTHR13417:SF2">
    <property type="entry name" value="E3 UBIQUITIN-PROTEIN LIGASE RNF146"/>
    <property type="match status" value="1"/>
</dbReference>
<dbReference type="WBParaSite" id="TMUE_3000014803.1">
    <property type="protein sequence ID" value="TMUE_3000014803.1"/>
    <property type="gene ID" value="WBGene00294141"/>
</dbReference>
<keyword evidence="4 11" id="KW-0808">Transferase</keyword>
<evidence type="ECO:0000256" key="4">
    <source>
        <dbReference type="ARBA" id="ARBA00022679"/>
    </source>
</evidence>
<dbReference type="CDD" id="cd16546">
    <property type="entry name" value="RING-HC_RNF146"/>
    <property type="match status" value="1"/>
</dbReference>
<dbReference type="PROSITE" id="PS50918">
    <property type="entry name" value="WWE"/>
    <property type="match status" value="1"/>
</dbReference>
<dbReference type="SMART" id="SM00678">
    <property type="entry name" value="WWE"/>
    <property type="match status" value="1"/>
</dbReference>
<dbReference type="InterPro" id="IPR017907">
    <property type="entry name" value="Znf_RING_CS"/>
</dbReference>
<dbReference type="GO" id="GO:0005829">
    <property type="term" value="C:cytosol"/>
    <property type="evidence" value="ECO:0007669"/>
    <property type="project" value="UniProtKB-SubCell"/>
</dbReference>
<dbReference type="InterPro" id="IPR018957">
    <property type="entry name" value="Znf_C3HC4_RING-type"/>
</dbReference>
<reference evidence="14" key="1">
    <citation type="submission" date="2013-11" db="EMBL/GenBank/DDBJ databases">
        <authorList>
            <person name="Aslett M."/>
        </authorList>
    </citation>
    <scope>NUCLEOTIDE SEQUENCE [LARGE SCALE GENOMIC DNA]</scope>
    <source>
        <strain evidence="14">Edinburgh</strain>
    </source>
</reference>
<dbReference type="SUPFAM" id="SSF117839">
    <property type="entry name" value="WWE domain"/>
    <property type="match status" value="1"/>
</dbReference>
<keyword evidence="9 11" id="KW-0862">Zinc</keyword>
<dbReference type="Pfam" id="PF02825">
    <property type="entry name" value="WWE"/>
    <property type="match status" value="1"/>
</dbReference>
<dbReference type="GO" id="GO:0061630">
    <property type="term" value="F:ubiquitin protein ligase activity"/>
    <property type="evidence" value="ECO:0007669"/>
    <property type="project" value="UniProtKB-UniRule"/>
</dbReference>
<evidence type="ECO:0000256" key="6">
    <source>
        <dbReference type="ARBA" id="ARBA00022723"/>
    </source>
</evidence>
<evidence type="ECO:0000256" key="8">
    <source>
        <dbReference type="ARBA" id="ARBA00022786"/>
    </source>
</evidence>
<dbReference type="SMART" id="SM00184">
    <property type="entry name" value="RING"/>
    <property type="match status" value="1"/>
</dbReference>
<reference evidence="15" key="3">
    <citation type="submission" date="2019-12" db="UniProtKB">
        <authorList>
            <consortium name="WormBaseParasite"/>
        </authorList>
    </citation>
    <scope>IDENTIFICATION</scope>
</reference>
<keyword evidence="6 11" id="KW-0479">Metal-binding</keyword>
<dbReference type="InterPro" id="IPR033509">
    <property type="entry name" value="RNF146"/>
</dbReference>
<comment type="function">
    <text evidence="11">E3 ubiquitin-protein ligase that specifically binds poly-ADP-ribosylated proteins and mediates their ubiquitination and subsequent degradation.</text>
</comment>
<evidence type="ECO:0000256" key="3">
    <source>
        <dbReference type="ARBA" id="ARBA00022490"/>
    </source>
</evidence>
<dbReference type="UniPathway" id="UPA00143"/>
<evidence type="ECO:0000256" key="2">
    <source>
        <dbReference type="ARBA" id="ARBA00004514"/>
    </source>
</evidence>
<evidence type="ECO:0000256" key="11">
    <source>
        <dbReference type="RuleBase" id="RU367115"/>
    </source>
</evidence>
<evidence type="ECO:0000259" key="13">
    <source>
        <dbReference type="PROSITE" id="PS50918"/>
    </source>
</evidence>
<dbReference type="GO" id="GO:0051865">
    <property type="term" value="P:protein autoubiquitination"/>
    <property type="evidence" value="ECO:0007669"/>
    <property type="project" value="UniProtKB-UniRule"/>
</dbReference>
<dbReference type="GO" id="GO:0016055">
    <property type="term" value="P:Wnt signaling pathway"/>
    <property type="evidence" value="ECO:0007669"/>
    <property type="project" value="UniProtKB-KW"/>
</dbReference>
<dbReference type="InterPro" id="IPR013083">
    <property type="entry name" value="Znf_RING/FYVE/PHD"/>
</dbReference>
<comment type="PTM">
    <text evidence="11">Ubiquitinated; autoubiquitinated.</text>
</comment>
<evidence type="ECO:0000256" key="5">
    <source>
        <dbReference type="ARBA" id="ARBA00022687"/>
    </source>
</evidence>
<keyword evidence="14" id="KW-1185">Reference proteome</keyword>
<keyword evidence="3 11" id="KW-0963">Cytoplasm</keyword>
<dbReference type="EC" id="2.3.2.27" evidence="11"/>
<dbReference type="InterPro" id="IPR001841">
    <property type="entry name" value="Znf_RING"/>
</dbReference>
<dbReference type="PROSITE" id="PS50089">
    <property type="entry name" value="ZF_RING_2"/>
    <property type="match status" value="1"/>
</dbReference>
<dbReference type="SUPFAM" id="SSF57850">
    <property type="entry name" value="RING/U-box"/>
    <property type="match status" value="1"/>
</dbReference>
<dbReference type="GO" id="GO:0008270">
    <property type="term" value="F:zinc ion binding"/>
    <property type="evidence" value="ECO:0007669"/>
    <property type="project" value="UniProtKB-UniRule"/>
</dbReference>
<keyword evidence="7 10" id="KW-0863">Zinc-finger</keyword>
<feature type="domain" description="RING-type" evidence="12">
    <location>
        <begin position="22"/>
        <end position="61"/>
    </location>
</feature>
<evidence type="ECO:0000313" key="14">
    <source>
        <dbReference type="Proteomes" id="UP000046395"/>
    </source>
</evidence>
<dbReference type="InterPro" id="IPR018123">
    <property type="entry name" value="WWE-dom_subgr"/>
</dbReference>
<evidence type="ECO:0000259" key="12">
    <source>
        <dbReference type="PROSITE" id="PS50089"/>
    </source>
</evidence>
<evidence type="ECO:0000256" key="10">
    <source>
        <dbReference type="PROSITE-ProRule" id="PRU00175"/>
    </source>
</evidence>
<dbReference type="AlphaFoldDB" id="A0A5S6R5U3"/>
<comment type="domain">
    <text evidence="11">The WWE domain mediates non-covalent poly(ADP-ribose)-binding.</text>
</comment>
<organism evidence="14 15">
    <name type="scientific">Trichuris muris</name>
    <name type="common">Mouse whipworm</name>
    <dbReference type="NCBI Taxonomy" id="70415"/>
    <lineage>
        <taxon>Eukaryota</taxon>
        <taxon>Metazoa</taxon>
        <taxon>Ecdysozoa</taxon>
        <taxon>Nematoda</taxon>
        <taxon>Enoplea</taxon>
        <taxon>Dorylaimia</taxon>
        <taxon>Trichinellida</taxon>
        <taxon>Trichuridae</taxon>
        <taxon>Trichuris</taxon>
    </lineage>
</organism>
<evidence type="ECO:0000256" key="1">
    <source>
        <dbReference type="ARBA" id="ARBA00000900"/>
    </source>
</evidence>
<dbReference type="Proteomes" id="UP000046395">
    <property type="component" value="Unassembled WGS sequence"/>
</dbReference>
<dbReference type="Pfam" id="PF00097">
    <property type="entry name" value="zf-C3HC4"/>
    <property type="match status" value="1"/>
</dbReference>
<dbReference type="GO" id="GO:0006511">
    <property type="term" value="P:ubiquitin-dependent protein catabolic process"/>
    <property type="evidence" value="ECO:0007669"/>
    <property type="project" value="UniProtKB-UniRule"/>
</dbReference>